<organism evidence="2 3">
    <name type="scientific">Rotaria magnacalcarata</name>
    <dbReference type="NCBI Taxonomy" id="392030"/>
    <lineage>
        <taxon>Eukaryota</taxon>
        <taxon>Metazoa</taxon>
        <taxon>Spiralia</taxon>
        <taxon>Gnathifera</taxon>
        <taxon>Rotifera</taxon>
        <taxon>Eurotatoria</taxon>
        <taxon>Bdelloidea</taxon>
        <taxon>Philodinida</taxon>
        <taxon>Philodinidae</taxon>
        <taxon>Rotaria</taxon>
    </lineage>
</organism>
<evidence type="ECO:0000313" key="2">
    <source>
        <dbReference type="EMBL" id="CAF2074077.1"/>
    </source>
</evidence>
<proteinExistence type="predicted"/>
<evidence type="ECO:0000256" key="1">
    <source>
        <dbReference type="SAM" id="MobiDB-lite"/>
    </source>
</evidence>
<gene>
    <name evidence="2" type="ORF">MBJ925_LOCUS17249</name>
</gene>
<accession>A0A816RE06</accession>
<feature type="region of interest" description="Disordered" evidence="1">
    <location>
        <begin position="1"/>
        <end position="28"/>
    </location>
</feature>
<dbReference type="EMBL" id="CAJNRE010008584">
    <property type="protein sequence ID" value="CAF2074077.1"/>
    <property type="molecule type" value="Genomic_DNA"/>
</dbReference>
<protein>
    <submittedName>
        <fullName evidence="2">Uncharacterized protein</fullName>
    </submittedName>
</protein>
<evidence type="ECO:0000313" key="3">
    <source>
        <dbReference type="Proteomes" id="UP000663824"/>
    </source>
</evidence>
<reference evidence="2" key="1">
    <citation type="submission" date="2021-02" db="EMBL/GenBank/DDBJ databases">
        <authorList>
            <person name="Nowell W R."/>
        </authorList>
    </citation>
    <scope>NUCLEOTIDE SEQUENCE</scope>
</reference>
<feature type="compositionally biased region" description="Polar residues" evidence="1">
    <location>
        <begin position="7"/>
        <end position="25"/>
    </location>
</feature>
<dbReference type="AlphaFoldDB" id="A0A816RE06"/>
<dbReference type="Proteomes" id="UP000663824">
    <property type="component" value="Unassembled WGS sequence"/>
</dbReference>
<sequence length="238" mass="27122">MPKRSNKLLNNSRSIRPSNTSTTDASSDKNIFDVTNVSSHSNDDFLNNIEVTMNKRKKHLKHFYDRTFDADDNMSDDLDDCPNPKANKKSKSINTIAFQNVQSNMTEEINIPPVTPTQTTASRDLHSVSICTNTKVHCRADQSMFSNENHRSDPHLFVERSGSFIGADDEDNRALNNRLPLTQNPIEYDENQLSLSVASFILISKKQSFFVIYFHRTMNHATSHVANTPRNHELLKPR</sequence>
<comment type="caution">
    <text evidence="2">The sequence shown here is derived from an EMBL/GenBank/DDBJ whole genome shotgun (WGS) entry which is preliminary data.</text>
</comment>
<name>A0A816RE06_9BILA</name>